<dbReference type="InterPro" id="IPR037401">
    <property type="entry name" value="SnoaL-like"/>
</dbReference>
<dbReference type="RefSeq" id="WP_206008426.1">
    <property type="nucleotide sequence ID" value="NZ_CP070619.1"/>
</dbReference>
<dbReference type="EMBL" id="CP070619">
    <property type="protein sequence ID" value="QSE92059.1"/>
    <property type="molecule type" value="Genomic_DNA"/>
</dbReference>
<name>A0A974W6M1_9NOCA</name>
<evidence type="ECO:0000313" key="2">
    <source>
        <dbReference type="EMBL" id="QSE92059.1"/>
    </source>
</evidence>
<evidence type="ECO:0000259" key="1">
    <source>
        <dbReference type="Pfam" id="PF12680"/>
    </source>
</evidence>
<dbReference type="SUPFAM" id="SSF54427">
    <property type="entry name" value="NTF2-like"/>
    <property type="match status" value="1"/>
</dbReference>
<evidence type="ECO:0000313" key="3">
    <source>
        <dbReference type="Proteomes" id="UP000662986"/>
    </source>
</evidence>
<dbReference type="InterPro" id="IPR032710">
    <property type="entry name" value="NTF2-like_dom_sf"/>
</dbReference>
<proteinExistence type="predicted"/>
<keyword evidence="3" id="KW-1185">Reference proteome</keyword>
<organism evidence="2 3">
    <name type="scientific">Rhodococcus pseudokoreensis</name>
    <dbReference type="NCBI Taxonomy" id="2811421"/>
    <lineage>
        <taxon>Bacteria</taxon>
        <taxon>Bacillati</taxon>
        <taxon>Actinomycetota</taxon>
        <taxon>Actinomycetes</taxon>
        <taxon>Mycobacteriales</taxon>
        <taxon>Nocardiaceae</taxon>
        <taxon>Rhodococcus</taxon>
    </lineage>
</organism>
<reference evidence="2 3" key="2">
    <citation type="journal article" date="2022" name="Arch. Microbiol.">
        <title>Rhodococcus pseudokoreensis sp. nov. isolated from the rhizosphere of young M26 apple rootstocks.</title>
        <authorList>
            <person name="Kampfer P."/>
            <person name="Glaeser S.P."/>
            <person name="Blom J."/>
            <person name="Wolf J."/>
            <person name="Benning S."/>
            <person name="Schloter M."/>
            <person name="Neumann-Schaal M."/>
        </authorList>
    </citation>
    <scope>NUCLEOTIDE SEQUENCE [LARGE SCALE GENOMIC DNA]</scope>
    <source>
        <strain evidence="2 3">R79</strain>
    </source>
</reference>
<gene>
    <name evidence="2" type="ORF">JWS13_27180</name>
</gene>
<feature type="domain" description="SnoaL-like" evidence="1">
    <location>
        <begin position="35"/>
        <end position="127"/>
    </location>
</feature>
<dbReference type="Pfam" id="PF12680">
    <property type="entry name" value="SnoaL_2"/>
    <property type="match status" value="1"/>
</dbReference>
<dbReference type="Proteomes" id="UP000662986">
    <property type="component" value="Chromosome"/>
</dbReference>
<protein>
    <submittedName>
        <fullName evidence="2">Nuclear transport factor 2 family protein</fullName>
    </submittedName>
</protein>
<sequence length="186" mass="20371">MITPLSPQAAETWQLLADRAAAEQNPRLRANLEVVARHVEAEVRGDVPTLMATLVAEPRYQVWGASASVGPQGYDEVANFYRAAIEIGKNRLEFEISRVMVDDDTVLTEGIFRHAYSGAMLTARGHDGLQDDASTWFLVEYQALIVWPISADGLILGEDMYAGEAPRIVRPLGAGELDHLGPVDRA</sequence>
<dbReference type="Gene3D" id="3.10.450.50">
    <property type="match status" value="1"/>
</dbReference>
<reference evidence="2 3" key="1">
    <citation type="journal article" date="2021" name="Microbiol. Resour. Announc.">
        <title>Complete Genome Sequences of Two Rhodococcus sp. Strains with Large and Linear Chromosomes, Isolated from Apple Rhizosphere.</title>
        <authorList>
            <person name="Benning S."/>
            <person name="Brugnone N."/>
            <person name="Siani R."/>
            <person name="Kublik S."/>
            <person name="Schloter M."/>
            <person name="Rad V."/>
        </authorList>
    </citation>
    <scope>NUCLEOTIDE SEQUENCE [LARGE SCALE GENOMIC DNA]</scope>
    <source>
        <strain evidence="2 3">R79</strain>
    </source>
</reference>
<accession>A0A974W6M1</accession>